<organism evidence="2 3">
    <name type="scientific">Zosterops borbonicus</name>
    <dbReference type="NCBI Taxonomy" id="364589"/>
    <lineage>
        <taxon>Eukaryota</taxon>
        <taxon>Metazoa</taxon>
        <taxon>Chordata</taxon>
        <taxon>Craniata</taxon>
        <taxon>Vertebrata</taxon>
        <taxon>Euteleostomi</taxon>
        <taxon>Archelosauria</taxon>
        <taxon>Archosauria</taxon>
        <taxon>Dinosauria</taxon>
        <taxon>Saurischia</taxon>
        <taxon>Theropoda</taxon>
        <taxon>Coelurosauria</taxon>
        <taxon>Aves</taxon>
        <taxon>Neognathae</taxon>
        <taxon>Neoaves</taxon>
        <taxon>Telluraves</taxon>
        <taxon>Australaves</taxon>
        <taxon>Passeriformes</taxon>
        <taxon>Sylvioidea</taxon>
        <taxon>Zosteropidae</taxon>
        <taxon>Zosterops</taxon>
    </lineage>
</organism>
<dbReference type="PROSITE" id="PS50878">
    <property type="entry name" value="RT_POL"/>
    <property type="match status" value="1"/>
</dbReference>
<keyword evidence="3" id="KW-1185">Reference proteome</keyword>
<evidence type="ECO:0000259" key="1">
    <source>
        <dbReference type="PROSITE" id="PS50878"/>
    </source>
</evidence>
<proteinExistence type="predicted"/>
<dbReference type="Pfam" id="PF00078">
    <property type="entry name" value="RVT_1"/>
    <property type="match status" value="1"/>
</dbReference>
<feature type="domain" description="Reverse transcriptase" evidence="1">
    <location>
        <begin position="1"/>
        <end position="138"/>
    </location>
</feature>
<dbReference type="EMBL" id="SWJQ01000528">
    <property type="protein sequence ID" value="TRZ13216.1"/>
    <property type="molecule type" value="Genomic_DNA"/>
</dbReference>
<dbReference type="InterPro" id="IPR000477">
    <property type="entry name" value="RT_dom"/>
</dbReference>
<dbReference type="PANTHER" id="PTHR33332">
    <property type="entry name" value="REVERSE TRANSCRIPTASE DOMAIN-CONTAINING PROTEIN"/>
    <property type="match status" value="1"/>
</dbReference>
<evidence type="ECO:0000313" key="3">
    <source>
        <dbReference type="Proteomes" id="UP000796761"/>
    </source>
</evidence>
<sequence length="138" mass="15091">MEHMQDKQGARIRKGSSCLTLISFYGQVVHLVVEGKALDVAYLEFSKAFETISHSILLKKLAARALCCIRNCLHSQTERAEVNGATPSGWPLTNGVSQGSALGAVLFYISIEDLNEGIECTISWTLMHPHGYHDCVGV</sequence>
<reference evidence="2" key="1">
    <citation type="submission" date="2019-04" db="EMBL/GenBank/DDBJ databases">
        <title>Genome assembly of Zosterops borbonicus 15179.</title>
        <authorList>
            <person name="Leroy T."/>
            <person name="Anselmetti Y."/>
            <person name="Tilak M.-K."/>
            <person name="Nabholz B."/>
        </authorList>
    </citation>
    <scope>NUCLEOTIDE SEQUENCE</scope>
    <source>
        <strain evidence="2">HGM_15179</strain>
        <tissue evidence="2">Muscle</tissue>
    </source>
</reference>
<dbReference type="OrthoDB" id="416454at2759"/>
<dbReference type="AlphaFoldDB" id="A0A8K1LGT6"/>
<accession>A0A8K1LGT6</accession>
<evidence type="ECO:0000313" key="2">
    <source>
        <dbReference type="EMBL" id="TRZ13216.1"/>
    </source>
</evidence>
<protein>
    <recommendedName>
        <fullName evidence="1">Reverse transcriptase domain-containing protein</fullName>
    </recommendedName>
</protein>
<name>A0A8K1LGT6_9PASS</name>
<comment type="caution">
    <text evidence="2">The sequence shown here is derived from an EMBL/GenBank/DDBJ whole genome shotgun (WGS) entry which is preliminary data.</text>
</comment>
<gene>
    <name evidence="2" type="ORF">HGM15179_013890</name>
</gene>
<dbReference type="Proteomes" id="UP000796761">
    <property type="component" value="Unassembled WGS sequence"/>
</dbReference>